<dbReference type="PANTHER" id="PTHR36449:SF1">
    <property type="entry name" value="ACETYLTRANSFERASE"/>
    <property type="match status" value="1"/>
</dbReference>
<dbReference type="PROSITE" id="PS51186">
    <property type="entry name" value="GNAT"/>
    <property type="match status" value="1"/>
</dbReference>
<feature type="domain" description="N-acetyltransferase" evidence="6">
    <location>
        <begin position="3"/>
        <end position="166"/>
    </location>
</feature>
<dbReference type="Pfam" id="PF13508">
    <property type="entry name" value="Acetyltransf_7"/>
    <property type="match status" value="1"/>
</dbReference>
<dbReference type="InterPro" id="IPR016181">
    <property type="entry name" value="Acyl_CoA_acyltransferase"/>
</dbReference>
<evidence type="ECO:0000256" key="3">
    <source>
        <dbReference type="ARBA" id="ARBA00022679"/>
    </source>
</evidence>
<dbReference type="RefSeq" id="WP_055423883.1">
    <property type="nucleotide sequence ID" value="NZ_CYHH01000009.1"/>
</dbReference>
<evidence type="ECO:0000256" key="5">
    <source>
        <dbReference type="ARBA" id="ARBA00049880"/>
    </source>
</evidence>
<protein>
    <submittedName>
        <fullName evidence="7">Acetyltransferase (GNAT) family</fullName>
    </submittedName>
</protein>
<dbReference type="PANTHER" id="PTHR36449">
    <property type="entry name" value="ACETYLTRANSFERASE-RELATED"/>
    <property type="match status" value="1"/>
</dbReference>
<accession>A0A0K6IWW1</accession>
<keyword evidence="1" id="KW-0678">Repressor</keyword>
<proteinExistence type="predicted"/>
<dbReference type="GO" id="GO:0016747">
    <property type="term" value="F:acyltransferase activity, transferring groups other than amino-acyl groups"/>
    <property type="evidence" value="ECO:0007669"/>
    <property type="project" value="InterPro"/>
</dbReference>
<evidence type="ECO:0000256" key="2">
    <source>
        <dbReference type="ARBA" id="ARBA00022649"/>
    </source>
</evidence>
<dbReference type="SUPFAM" id="SSF55729">
    <property type="entry name" value="Acyl-CoA N-acyltransferases (Nat)"/>
    <property type="match status" value="1"/>
</dbReference>
<organism evidence="7 8">
    <name type="scientific">Tepidiphilus thermophilus</name>
    <dbReference type="NCBI Taxonomy" id="876478"/>
    <lineage>
        <taxon>Bacteria</taxon>
        <taxon>Pseudomonadati</taxon>
        <taxon>Pseudomonadota</taxon>
        <taxon>Hydrogenophilia</taxon>
        <taxon>Hydrogenophilales</taxon>
        <taxon>Hydrogenophilaceae</taxon>
        <taxon>Tepidiphilus</taxon>
    </lineage>
</organism>
<evidence type="ECO:0000259" key="6">
    <source>
        <dbReference type="PROSITE" id="PS51186"/>
    </source>
</evidence>
<comment type="catalytic activity">
    <reaction evidence="5">
        <text>glycyl-tRNA(Gly) + acetyl-CoA = N-acetylglycyl-tRNA(Gly) + CoA + H(+)</text>
        <dbReference type="Rhea" id="RHEA:81867"/>
        <dbReference type="Rhea" id="RHEA-COMP:9683"/>
        <dbReference type="Rhea" id="RHEA-COMP:19766"/>
        <dbReference type="ChEBI" id="CHEBI:15378"/>
        <dbReference type="ChEBI" id="CHEBI:57287"/>
        <dbReference type="ChEBI" id="CHEBI:57288"/>
        <dbReference type="ChEBI" id="CHEBI:78522"/>
        <dbReference type="ChEBI" id="CHEBI:232036"/>
    </reaction>
</comment>
<reference evidence="8" key="1">
    <citation type="submission" date="2015-08" db="EMBL/GenBank/DDBJ databases">
        <authorList>
            <person name="Babu N.S."/>
            <person name="Beckwith C.J."/>
            <person name="Beseler K.G."/>
            <person name="Brison A."/>
            <person name="Carone J.V."/>
            <person name="Caskin T.P."/>
            <person name="Diamond M."/>
            <person name="Durham M.E."/>
            <person name="Foxe J.M."/>
            <person name="Go M."/>
            <person name="Henderson B.A."/>
            <person name="Jones I.B."/>
            <person name="McGettigan J.A."/>
            <person name="Micheletti S.J."/>
            <person name="Nasrallah M.E."/>
            <person name="Ortiz D."/>
            <person name="Piller C.R."/>
            <person name="Privatt S.R."/>
            <person name="Schneider S.L."/>
            <person name="Sharp S."/>
            <person name="Smith T.C."/>
            <person name="Stanton J.D."/>
            <person name="Ullery H.E."/>
            <person name="Wilson R.J."/>
            <person name="Serrano M.G."/>
            <person name="Buck G."/>
            <person name="Lee V."/>
            <person name="Wang Y."/>
            <person name="Carvalho R."/>
            <person name="Voegtly L."/>
            <person name="Shi R."/>
            <person name="Duckworth R."/>
            <person name="Johnson A."/>
            <person name="Loviza R."/>
            <person name="Walstead R."/>
            <person name="Shah Z."/>
            <person name="Kiflezghi M."/>
            <person name="Wade K."/>
            <person name="Ball S.L."/>
            <person name="Bradley K.W."/>
            <person name="Asai D.J."/>
            <person name="Bowman C.A."/>
            <person name="Russell D.A."/>
            <person name="Pope W.H."/>
            <person name="Jacobs-Sera D."/>
            <person name="Hendrix R.W."/>
            <person name="Hatfull G.F."/>
        </authorList>
    </citation>
    <scope>NUCLEOTIDE SEQUENCE [LARGE SCALE GENOMIC DNA]</scope>
    <source>
        <strain evidence="8">JCM 19170</strain>
    </source>
</reference>
<name>A0A0K6IWW1_9PROT</name>
<sequence length="166" mass="17918">MAYVIRAFDGDARTAGFDCGEKALDDYLQRYASQDIKRGVARMFVASPVGHPQVVAGFYTLSAASVAAEALPEKWRKKLPHYPVPVALLGRLAVDRTFQGQGLGSILLVDACKRVAAASETLAVAALVVDAKSPTAAAFYRHFGFIELPGQPGRWMLPRAHFVDLA</sequence>
<dbReference type="InterPro" id="IPR000182">
    <property type="entry name" value="GNAT_dom"/>
</dbReference>
<keyword evidence="4" id="KW-0012">Acyltransferase</keyword>
<dbReference type="Proteomes" id="UP000182108">
    <property type="component" value="Unassembled WGS sequence"/>
</dbReference>
<dbReference type="Gene3D" id="3.40.630.30">
    <property type="match status" value="1"/>
</dbReference>
<evidence type="ECO:0000313" key="7">
    <source>
        <dbReference type="EMBL" id="CUB07601.1"/>
    </source>
</evidence>
<keyword evidence="3 7" id="KW-0808">Transferase</keyword>
<gene>
    <name evidence="7" type="ORF">Ga0061068_10930</name>
</gene>
<evidence type="ECO:0000313" key="8">
    <source>
        <dbReference type="Proteomes" id="UP000182108"/>
    </source>
</evidence>
<dbReference type="OrthoDB" id="9799147at2"/>
<keyword evidence="8" id="KW-1185">Reference proteome</keyword>
<dbReference type="EMBL" id="CYHH01000009">
    <property type="protein sequence ID" value="CUB07601.1"/>
    <property type="molecule type" value="Genomic_DNA"/>
</dbReference>
<evidence type="ECO:0000256" key="4">
    <source>
        <dbReference type="ARBA" id="ARBA00023315"/>
    </source>
</evidence>
<keyword evidence="2" id="KW-1277">Toxin-antitoxin system</keyword>
<dbReference type="AlphaFoldDB" id="A0A0K6IWW1"/>
<evidence type="ECO:0000256" key="1">
    <source>
        <dbReference type="ARBA" id="ARBA00022491"/>
    </source>
</evidence>